<dbReference type="Proteomes" id="UP001620626">
    <property type="component" value="Unassembled WGS sequence"/>
</dbReference>
<dbReference type="AlphaFoldDB" id="A0ABD2KPU4"/>
<feature type="domain" description="Peptidase M41" evidence="1">
    <location>
        <begin position="37"/>
        <end position="115"/>
    </location>
</feature>
<dbReference type="Gene3D" id="1.20.58.760">
    <property type="entry name" value="Peptidase M41"/>
    <property type="match status" value="1"/>
</dbReference>
<comment type="caution">
    <text evidence="2">The sequence shown here is derived from an EMBL/GenBank/DDBJ whole genome shotgun (WGS) entry which is preliminary data.</text>
</comment>
<name>A0ABD2KPU4_9BILA</name>
<proteinExistence type="predicted"/>
<dbReference type="SUPFAM" id="SSF140990">
    <property type="entry name" value="FtsH protease domain-like"/>
    <property type="match status" value="1"/>
</dbReference>
<reference evidence="2 3" key="1">
    <citation type="submission" date="2024-10" db="EMBL/GenBank/DDBJ databases">
        <authorList>
            <person name="Kim D."/>
        </authorList>
    </citation>
    <scope>NUCLEOTIDE SEQUENCE [LARGE SCALE GENOMIC DNA]</scope>
    <source>
        <strain evidence="2">BH-2024</strain>
    </source>
</reference>
<dbReference type="Pfam" id="PF01434">
    <property type="entry name" value="Peptidase_M41"/>
    <property type="match status" value="1"/>
</dbReference>
<evidence type="ECO:0000313" key="2">
    <source>
        <dbReference type="EMBL" id="KAL3104975.1"/>
    </source>
</evidence>
<evidence type="ECO:0000259" key="1">
    <source>
        <dbReference type="Pfam" id="PF01434"/>
    </source>
</evidence>
<evidence type="ECO:0000313" key="3">
    <source>
        <dbReference type="Proteomes" id="UP001620626"/>
    </source>
</evidence>
<dbReference type="InterPro" id="IPR037219">
    <property type="entry name" value="Peptidase_M41-like"/>
</dbReference>
<dbReference type="EMBL" id="JBICBT010000693">
    <property type="protein sequence ID" value="KAL3104975.1"/>
    <property type="molecule type" value="Genomic_DNA"/>
</dbReference>
<gene>
    <name evidence="2" type="ORF">niasHT_028507</name>
</gene>
<protein>
    <recommendedName>
        <fullName evidence="1">Peptidase M41 domain-containing protein</fullName>
    </recommendedName>
</protein>
<organism evidence="2 3">
    <name type="scientific">Heterodera trifolii</name>
    <dbReference type="NCBI Taxonomy" id="157864"/>
    <lineage>
        <taxon>Eukaryota</taxon>
        <taxon>Metazoa</taxon>
        <taxon>Ecdysozoa</taxon>
        <taxon>Nematoda</taxon>
        <taxon>Chromadorea</taxon>
        <taxon>Rhabditida</taxon>
        <taxon>Tylenchina</taxon>
        <taxon>Tylenchomorpha</taxon>
        <taxon>Tylenchoidea</taxon>
        <taxon>Heteroderidae</taxon>
        <taxon>Heteroderinae</taxon>
        <taxon>Heterodera</taxon>
    </lineage>
</organism>
<dbReference type="InterPro" id="IPR000642">
    <property type="entry name" value="Peptidase_M41"/>
</dbReference>
<keyword evidence="3" id="KW-1185">Reference proteome</keyword>
<accession>A0ABD2KPU4</accession>
<sequence length="131" mass="14241">MLPRSKASKAAKRWWSKKHKFYAGIDLARINETDMPALTAGHEAGHSLAIILPEGMPEDFISTTIVPSNGNLGLTPSTPIEHQSCSIDELNMVLRATMAGKAAEELLVGQIYGHGGDFEAQKRSVHFELVS</sequence>